<dbReference type="CDD" id="cd04301">
    <property type="entry name" value="NAT_SF"/>
    <property type="match status" value="1"/>
</dbReference>
<dbReference type="SUPFAM" id="SSF55729">
    <property type="entry name" value="Acyl-CoA N-acyltransferases (Nat)"/>
    <property type="match status" value="1"/>
</dbReference>
<dbReference type="AlphaFoldDB" id="A0A9D1A2Y1"/>
<dbReference type="Pfam" id="PF00583">
    <property type="entry name" value="Acetyltransf_1"/>
    <property type="match status" value="1"/>
</dbReference>
<reference evidence="4" key="2">
    <citation type="journal article" date="2021" name="PeerJ">
        <title>Extensive microbial diversity within the chicken gut microbiome revealed by metagenomics and culture.</title>
        <authorList>
            <person name="Gilroy R."/>
            <person name="Ravi A."/>
            <person name="Getino M."/>
            <person name="Pursley I."/>
            <person name="Horton D.L."/>
            <person name="Alikhan N.F."/>
            <person name="Baker D."/>
            <person name="Gharbi K."/>
            <person name="Hall N."/>
            <person name="Watson M."/>
            <person name="Adriaenssens E.M."/>
            <person name="Foster-Nyarko E."/>
            <person name="Jarju S."/>
            <person name="Secka A."/>
            <person name="Antonio M."/>
            <person name="Oren A."/>
            <person name="Chaudhuri R.R."/>
            <person name="La Ragione R."/>
            <person name="Hildebrand F."/>
            <person name="Pallen M.J."/>
        </authorList>
    </citation>
    <scope>NUCLEOTIDE SEQUENCE</scope>
    <source>
        <strain evidence="4">CHK180-2868</strain>
    </source>
</reference>
<dbReference type="PANTHER" id="PTHR43877">
    <property type="entry name" value="AMINOALKYLPHOSPHONATE N-ACETYLTRANSFERASE-RELATED-RELATED"/>
    <property type="match status" value="1"/>
</dbReference>
<dbReference type="InterPro" id="IPR000182">
    <property type="entry name" value="GNAT_dom"/>
</dbReference>
<evidence type="ECO:0000313" key="5">
    <source>
        <dbReference type="Proteomes" id="UP000824250"/>
    </source>
</evidence>
<dbReference type="InterPro" id="IPR050832">
    <property type="entry name" value="Bact_Acetyltransf"/>
</dbReference>
<evidence type="ECO:0000313" key="4">
    <source>
        <dbReference type="EMBL" id="HIR04809.1"/>
    </source>
</evidence>
<dbReference type="EMBL" id="DVGC01000010">
    <property type="protein sequence ID" value="HIR04809.1"/>
    <property type="molecule type" value="Genomic_DNA"/>
</dbReference>
<dbReference type="PANTHER" id="PTHR43877:SF2">
    <property type="entry name" value="AMINOALKYLPHOSPHONATE N-ACETYLTRANSFERASE-RELATED"/>
    <property type="match status" value="1"/>
</dbReference>
<accession>A0A9D1A2Y1</accession>
<dbReference type="Proteomes" id="UP000824250">
    <property type="component" value="Unassembled WGS sequence"/>
</dbReference>
<sequence>MTYRKANLTDSKELYELICDLEEKMLSYEKFYDILNEQLQDRQHYYFLLCEDEERVLGILNLRFERQLHHAGPVAEILEFYTVPDRRRQGLGNGLFEKAVEIAKEFGCRQIEADSSRHREETHRFYERHGMEASHIKFTMALKAE</sequence>
<dbReference type="GO" id="GO:0016747">
    <property type="term" value="F:acyltransferase activity, transferring groups other than amino-acyl groups"/>
    <property type="evidence" value="ECO:0007669"/>
    <property type="project" value="InterPro"/>
</dbReference>
<organism evidence="4 5">
    <name type="scientific">Candidatus Copromonas faecavium</name>
    <name type="common">nom. illeg.</name>
    <dbReference type="NCBI Taxonomy" id="2840740"/>
    <lineage>
        <taxon>Bacteria</taxon>
        <taxon>Bacillati</taxon>
        <taxon>Bacillota</taxon>
        <taxon>Clostridia</taxon>
        <taxon>Lachnospirales</taxon>
        <taxon>Lachnospiraceae</taxon>
        <taxon>Candidatus Copromonas (nom. illeg.)</taxon>
    </lineage>
</organism>
<protein>
    <submittedName>
        <fullName evidence="4">GNAT family N-acetyltransferase</fullName>
    </submittedName>
</protein>
<feature type="domain" description="N-acetyltransferase" evidence="3">
    <location>
        <begin position="1"/>
        <end position="145"/>
    </location>
</feature>
<dbReference type="Gene3D" id="3.40.630.30">
    <property type="match status" value="1"/>
</dbReference>
<name>A0A9D1A2Y1_9FIRM</name>
<evidence type="ECO:0000259" key="3">
    <source>
        <dbReference type="PROSITE" id="PS51186"/>
    </source>
</evidence>
<proteinExistence type="predicted"/>
<keyword evidence="2" id="KW-0012">Acyltransferase</keyword>
<evidence type="ECO:0000256" key="2">
    <source>
        <dbReference type="ARBA" id="ARBA00023315"/>
    </source>
</evidence>
<reference evidence="4" key="1">
    <citation type="submission" date="2020-10" db="EMBL/GenBank/DDBJ databases">
        <authorList>
            <person name="Gilroy R."/>
        </authorList>
    </citation>
    <scope>NUCLEOTIDE SEQUENCE</scope>
    <source>
        <strain evidence="4">CHK180-2868</strain>
    </source>
</reference>
<dbReference type="InterPro" id="IPR016181">
    <property type="entry name" value="Acyl_CoA_acyltransferase"/>
</dbReference>
<gene>
    <name evidence="4" type="ORF">IAB28_02420</name>
</gene>
<comment type="caution">
    <text evidence="4">The sequence shown here is derived from an EMBL/GenBank/DDBJ whole genome shotgun (WGS) entry which is preliminary data.</text>
</comment>
<dbReference type="PROSITE" id="PS51186">
    <property type="entry name" value="GNAT"/>
    <property type="match status" value="1"/>
</dbReference>
<evidence type="ECO:0000256" key="1">
    <source>
        <dbReference type="ARBA" id="ARBA00022679"/>
    </source>
</evidence>
<keyword evidence="1" id="KW-0808">Transferase</keyword>